<evidence type="ECO:0000313" key="2">
    <source>
        <dbReference type="EMBL" id="CUU55392.1"/>
    </source>
</evidence>
<dbReference type="PANTHER" id="PTHR43792">
    <property type="entry name" value="GNAT FAMILY, PUTATIVE (AFU_ORTHOLOGUE AFUA_3G00765)-RELATED-RELATED"/>
    <property type="match status" value="1"/>
</dbReference>
<sequence length="182" mass="20539">MWGEVGECFLVNHEQHIPAPTPRLAFRPMTTGDLDDMAALLGDPDVMRYYPRTKGRDEAMAWIDWNQRLYRQEGFGLWLVTLRSTGEFIGDCGLTPQEIEGTTDIEIGYHLRTDAQRRGYATEAATACRDLARDILDIKRLIAIIHPDNIPSQRVAEKTGLAHERDAQTRAGQAVRIYATAL</sequence>
<dbReference type="EMBL" id="FAOZ01000005">
    <property type="protein sequence ID" value="CUU55392.1"/>
    <property type="molecule type" value="Genomic_DNA"/>
</dbReference>
<gene>
    <name evidence="2" type="ORF">Ga0074812_10541</name>
</gene>
<protein>
    <submittedName>
        <fullName evidence="2">Protein N-acetyltransferase, RimJ/RimL family</fullName>
    </submittedName>
</protein>
<dbReference type="InterPro" id="IPR051531">
    <property type="entry name" value="N-acetyltransferase"/>
</dbReference>
<dbReference type="AlphaFoldDB" id="A0A0S4QIM3"/>
<dbReference type="PANTHER" id="PTHR43792:SF1">
    <property type="entry name" value="N-ACETYLTRANSFERASE DOMAIN-CONTAINING PROTEIN"/>
    <property type="match status" value="1"/>
</dbReference>
<evidence type="ECO:0000259" key="1">
    <source>
        <dbReference type="PROSITE" id="PS51186"/>
    </source>
</evidence>
<organism evidence="2 3">
    <name type="scientific">Parafrankia irregularis</name>
    <dbReference type="NCBI Taxonomy" id="795642"/>
    <lineage>
        <taxon>Bacteria</taxon>
        <taxon>Bacillati</taxon>
        <taxon>Actinomycetota</taxon>
        <taxon>Actinomycetes</taxon>
        <taxon>Frankiales</taxon>
        <taxon>Frankiaceae</taxon>
        <taxon>Parafrankia</taxon>
    </lineage>
</organism>
<reference evidence="3" key="1">
    <citation type="submission" date="2015-11" db="EMBL/GenBank/DDBJ databases">
        <authorList>
            <person name="Varghese N."/>
        </authorList>
    </citation>
    <scope>NUCLEOTIDE SEQUENCE [LARGE SCALE GENOMIC DNA]</scope>
    <source>
        <strain evidence="3">DSM 45899</strain>
    </source>
</reference>
<dbReference type="InterPro" id="IPR000182">
    <property type="entry name" value="GNAT_dom"/>
</dbReference>
<name>A0A0S4QIM3_9ACTN</name>
<dbReference type="Proteomes" id="UP000198802">
    <property type="component" value="Unassembled WGS sequence"/>
</dbReference>
<keyword evidence="2" id="KW-0808">Transferase</keyword>
<evidence type="ECO:0000313" key="3">
    <source>
        <dbReference type="Proteomes" id="UP000198802"/>
    </source>
</evidence>
<dbReference type="PROSITE" id="PS51186">
    <property type="entry name" value="GNAT"/>
    <property type="match status" value="1"/>
</dbReference>
<dbReference type="SUPFAM" id="SSF55729">
    <property type="entry name" value="Acyl-CoA N-acyltransferases (Nat)"/>
    <property type="match status" value="1"/>
</dbReference>
<keyword evidence="3" id="KW-1185">Reference proteome</keyword>
<dbReference type="Gene3D" id="3.40.630.30">
    <property type="match status" value="1"/>
</dbReference>
<proteinExistence type="predicted"/>
<dbReference type="RefSeq" id="WP_091273862.1">
    <property type="nucleotide sequence ID" value="NZ_FAOZ01000005.1"/>
</dbReference>
<accession>A0A0S4QIM3</accession>
<dbReference type="Pfam" id="PF13302">
    <property type="entry name" value="Acetyltransf_3"/>
    <property type="match status" value="1"/>
</dbReference>
<dbReference type="InterPro" id="IPR016181">
    <property type="entry name" value="Acyl_CoA_acyltransferase"/>
</dbReference>
<feature type="domain" description="N-acetyltransferase" evidence="1">
    <location>
        <begin position="24"/>
        <end position="182"/>
    </location>
</feature>
<dbReference type="GO" id="GO:0016747">
    <property type="term" value="F:acyltransferase activity, transferring groups other than amino-acyl groups"/>
    <property type="evidence" value="ECO:0007669"/>
    <property type="project" value="InterPro"/>
</dbReference>